<gene>
    <name evidence="2" type="ORF">FHU37_004219</name>
</gene>
<protein>
    <recommendedName>
        <fullName evidence="4">SCP domain-containing protein</fullName>
    </recommendedName>
</protein>
<keyword evidence="1" id="KW-0732">Signal</keyword>
<dbReference type="AlphaFoldDB" id="A0A852ZY64"/>
<dbReference type="RefSeq" id="WP_179815720.1">
    <property type="nucleotide sequence ID" value="NZ_JACBZD010000001.1"/>
</dbReference>
<dbReference type="EMBL" id="JACBZD010000001">
    <property type="protein sequence ID" value="NYI07276.1"/>
    <property type="molecule type" value="Genomic_DNA"/>
</dbReference>
<proteinExistence type="predicted"/>
<evidence type="ECO:0000313" key="3">
    <source>
        <dbReference type="Proteomes" id="UP000567795"/>
    </source>
</evidence>
<evidence type="ECO:0000313" key="2">
    <source>
        <dbReference type="EMBL" id="NYI07276.1"/>
    </source>
</evidence>
<keyword evidence="3" id="KW-1185">Reference proteome</keyword>
<dbReference type="Proteomes" id="UP000567795">
    <property type="component" value="Unassembled WGS sequence"/>
</dbReference>
<feature type="signal peptide" evidence="1">
    <location>
        <begin position="1"/>
        <end position="18"/>
    </location>
</feature>
<sequence length="218" mass="24362">MAVVVVGSLFLGAGTASAASCPESRRYATAVEANFHLFDTGGYTRPQADGLVDMEDMRRVAYEGSALSQVREAARYFYENPAEFRHMDGIRDGWRTDGLVTRDDVNAAIDYWTNECGESGNCPTSRHNATVVRNNFHAFDTGGYTRPQADGLVDMEDMRRIAYGGAAPYELREAGRYFYEHPAEFRHMDGIRDGWRTDGLVIRDDVDAALQYWANECG</sequence>
<organism evidence="2 3">
    <name type="scientific">Allostreptomyces psammosilenae</name>
    <dbReference type="NCBI Taxonomy" id="1892865"/>
    <lineage>
        <taxon>Bacteria</taxon>
        <taxon>Bacillati</taxon>
        <taxon>Actinomycetota</taxon>
        <taxon>Actinomycetes</taxon>
        <taxon>Kitasatosporales</taxon>
        <taxon>Streptomycetaceae</taxon>
        <taxon>Allostreptomyces</taxon>
    </lineage>
</organism>
<evidence type="ECO:0008006" key="4">
    <source>
        <dbReference type="Google" id="ProtNLM"/>
    </source>
</evidence>
<comment type="caution">
    <text evidence="2">The sequence shown here is derived from an EMBL/GenBank/DDBJ whole genome shotgun (WGS) entry which is preliminary data.</text>
</comment>
<reference evidence="2 3" key="1">
    <citation type="submission" date="2020-07" db="EMBL/GenBank/DDBJ databases">
        <title>Sequencing the genomes of 1000 actinobacteria strains.</title>
        <authorList>
            <person name="Klenk H.-P."/>
        </authorList>
    </citation>
    <scope>NUCLEOTIDE SEQUENCE [LARGE SCALE GENOMIC DNA]</scope>
    <source>
        <strain evidence="2 3">DSM 42178</strain>
    </source>
</reference>
<feature type="chain" id="PRO_5032561392" description="SCP domain-containing protein" evidence="1">
    <location>
        <begin position="19"/>
        <end position="218"/>
    </location>
</feature>
<name>A0A852ZY64_9ACTN</name>
<evidence type="ECO:0000256" key="1">
    <source>
        <dbReference type="SAM" id="SignalP"/>
    </source>
</evidence>
<accession>A0A852ZY64</accession>